<keyword evidence="7" id="KW-0539">Nucleus</keyword>
<dbReference type="PANTHER" id="PTHR11024:SF3">
    <property type="entry name" value="NUCLEOPORIN SEH1"/>
    <property type="match status" value="1"/>
</dbReference>
<comment type="subcellular location">
    <subcellularLocation>
        <location evidence="1">Nucleus envelope</location>
    </subcellularLocation>
</comment>
<proteinExistence type="inferred from homology"/>
<feature type="repeat" description="WD" evidence="8">
    <location>
        <begin position="53"/>
        <end position="87"/>
    </location>
</feature>
<dbReference type="PANTHER" id="PTHR11024">
    <property type="entry name" value="NUCLEAR PORE COMPLEX PROTEIN SEC13 / SEH1 FAMILY MEMBER"/>
    <property type="match status" value="1"/>
</dbReference>
<dbReference type="OrthoDB" id="364224at2759"/>
<evidence type="ECO:0000313" key="10">
    <source>
        <dbReference type="EMBL" id="GBG27692.1"/>
    </source>
</evidence>
<keyword evidence="3" id="KW-0813">Transport</keyword>
<keyword evidence="5" id="KW-0677">Repeat</keyword>
<dbReference type="AlphaFoldDB" id="A0A2R5G9E8"/>
<dbReference type="EMBL" id="BEYU01000035">
    <property type="protein sequence ID" value="GBG27692.1"/>
    <property type="molecule type" value="Genomic_DNA"/>
</dbReference>
<dbReference type="PROSITE" id="PS50082">
    <property type="entry name" value="WD_REPEATS_2"/>
    <property type="match status" value="2"/>
</dbReference>
<dbReference type="InterPro" id="IPR001680">
    <property type="entry name" value="WD40_rpt"/>
</dbReference>
<gene>
    <name evidence="10" type="ORF">FCC1311_039152</name>
</gene>
<comment type="similarity">
    <text evidence="2">Belongs to the WD repeat SEC13 family.</text>
</comment>
<dbReference type="GO" id="GO:0034198">
    <property type="term" value="P:cellular response to amino acid starvation"/>
    <property type="evidence" value="ECO:0007669"/>
    <property type="project" value="TreeGrafter"/>
</dbReference>
<name>A0A2R5G9E8_9STRA</name>
<evidence type="ECO:0000256" key="8">
    <source>
        <dbReference type="PROSITE-ProRule" id="PRU00221"/>
    </source>
</evidence>
<protein>
    <submittedName>
        <fullName evidence="10">Protein transport protein SEC13</fullName>
    </submittedName>
</protein>
<dbReference type="Pfam" id="PF00400">
    <property type="entry name" value="WD40"/>
    <property type="match status" value="4"/>
</dbReference>
<dbReference type="SMART" id="SM00320">
    <property type="entry name" value="WD40"/>
    <property type="match status" value="6"/>
</dbReference>
<feature type="compositionally biased region" description="Low complexity" evidence="9">
    <location>
        <begin position="101"/>
        <end position="116"/>
    </location>
</feature>
<dbReference type="GO" id="GO:0035859">
    <property type="term" value="C:Seh1-associated complex"/>
    <property type="evidence" value="ECO:0007669"/>
    <property type="project" value="TreeGrafter"/>
</dbReference>
<evidence type="ECO:0000256" key="2">
    <source>
        <dbReference type="ARBA" id="ARBA00010102"/>
    </source>
</evidence>
<comment type="caution">
    <text evidence="10">The sequence shown here is derived from an EMBL/GenBank/DDBJ whole genome shotgun (WGS) entry which is preliminary data.</text>
</comment>
<keyword evidence="11" id="KW-1185">Reference proteome</keyword>
<evidence type="ECO:0000256" key="1">
    <source>
        <dbReference type="ARBA" id="ARBA00004259"/>
    </source>
</evidence>
<dbReference type="InParanoid" id="A0A2R5G9E8"/>
<evidence type="ECO:0000256" key="4">
    <source>
        <dbReference type="ARBA" id="ARBA00022574"/>
    </source>
</evidence>
<evidence type="ECO:0000256" key="5">
    <source>
        <dbReference type="ARBA" id="ARBA00022737"/>
    </source>
</evidence>
<keyword evidence="4 8" id="KW-0853">WD repeat</keyword>
<dbReference type="InterPro" id="IPR036322">
    <property type="entry name" value="WD40_repeat_dom_sf"/>
</dbReference>
<dbReference type="InterPro" id="IPR015943">
    <property type="entry name" value="WD40/YVTN_repeat-like_dom_sf"/>
</dbReference>
<dbReference type="GO" id="GO:1904263">
    <property type="term" value="P:positive regulation of TORC1 signaling"/>
    <property type="evidence" value="ECO:0007669"/>
    <property type="project" value="TreeGrafter"/>
</dbReference>
<evidence type="ECO:0000256" key="9">
    <source>
        <dbReference type="SAM" id="MobiDB-lite"/>
    </source>
</evidence>
<dbReference type="Proteomes" id="UP000241890">
    <property type="component" value="Unassembled WGS sequence"/>
</dbReference>
<sequence length="341" mass="37933">MRQVSTFANNHEDFMHDVAYDHYGTRLATCSSDHKIKVWSETASGGWQCDAELSGHRGAVWKLAWAHPEFGQVLASCSFDQQIIIWEELDAPPKRKEAGSGEDAAGTSTGASAGQAAAESNWKQLAKLKGDGRESVNDMQFAPRHFGLCLATCSTDGAVRLYTAEDVMNLETWSMSEKFKASSEKVRGDRASDTTSISWNQSRFDQQMLVVGNTNRIIVWSRSNATRRWEMLHEVESASGSGGAINDVCWAPNLGRSYHLIAAARSNCDTVEIWKLVWNPETSKYDTFTKEADLDTKSEAWRCEWNVTGTVLATSGDDGVVRLWRKNFANSWDLVAEESLK</sequence>
<evidence type="ECO:0000256" key="3">
    <source>
        <dbReference type="ARBA" id="ARBA00022448"/>
    </source>
</evidence>
<dbReference type="GO" id="GO:0005198">
    <property type="term" value="F:structural molecule activity"/>
    <property type="evidence" value="ECO:0007669"/>
    <property type="project" value="InterPro"/>
</dbReference>
<reference evidence="10 11" key="1">
    <citation type="submission" date="2017-12" db="EMBL/GenBank/DDBJ databases">
        <title>Sequencing, de novo assembly and annotation of complete genome of a new Thraustochytrid species, strain FCC1311.</title>
        <authorList>
            <person name="Sedici K."/>
            <person name="Godart F."/>
            <person name="Aiese Cigliano R."/>
            <person name="Sanseverino W."/>
            <person name="Barakat M."/>
            <person name="Ortet P."/>
            <person name="Marechal E."/>
            <person name="Cagnac O."/>
            <person name="Amato A."/>
        </authorList>
    </citation>
    <scope>NUCLEOTIDE SEQUENCE [LARGE SCALE GENOMIC DNA]</scope>
</reference>
<dbReference type="GO" id="GO:0015031">
    <property type="term" value="P:protein transport"/>
    <property type="evidence" value="ECO:0007669"/>
    <property type="project" value="UniProtKB-KW"/>
</dbReference>
<feature type="region of interest" description="Disordered" evidence="9">
    <location>
        <begin position="94"/>
        <end position="116"/>
    </location>
</feature>
<evidence type="ECO:0000256" key="6">
    <source>
        <dbReference type="ARBA" id="ARBA00022927"/>
    </source>
</evidence>
<dbReference type="GO" id="GO:0031080">
    <property type="term" value="C:nuclear pore outer ring"/>
    <property type="evidence" value="ECO:0007669"/>
    <property type="project" value="TreeGrafter"/>
</dbReference>
<dbReference type="Gene3D" id="2.130.10.10">
    <property type="entry name" value="YVTN repeat-like/Quinoprotein amine dehydrogenase"/>
    <property type="match status" value="1"/>
</dbReference>
<keyword evidence="6" id="KW-0653">Protein transport</keyword>
<dbReference type="SUPFAM" id="SSF50978">
    <property type="entry name" value="WD40 repeat-like"/>
    <property type="match status" value="1"/>
</dbReference>
<feature type="repeat" description="WD" evidence="8">
    <location>
        <begin position="8"/>
        <end position="40"/>
    </location>
</feature>
<evidence type="ECO:0000313" key="11">
    <source>
        <dbReference type="Proteomes" id="UP000241890"/>
    </source>
</evidence>
<dbReference type="InterPro" id="IPR037363">
    <property type="entry name" value="Sec13/Seh1_fam"/>
</dbReference>
<accession>A0A2R5G9E8</accession>
<organism evidence="10 11">
    <name type="scientific">Hondaea fermentalgiana</name>
    <dbReference type="NCBI Taxonomy" id="2315210"/>
    <lineage>
        <taxon>Eukaryota</taxon>
        <taxon>Sar</taxon>
        <taxon>Stramenopiles</taxon>
        <taxon>Bigyra</taxon>
        <taxon>Labyrinthulomycetes</taxon>
        <taxon>Thraustochytrida</taxon>
        <taxon>Thraustochytriidae</taxon>
        <taxon>Hondaea</taxon>
    </lineage>
</organism>
<evidence type="ECO:0000256" key="7">
    <source>
        <dbReference type="ARBA" id="ARBA00023242"/>
    </source>
</evidence>
<dbReference type="PROSITE" id="PS50294">
    <property type="entry name" value="WD_REPEATS_REGION"/>
    <property type="match status" value="1"/>
</dbReference>